<keyword evidence="3" id="KW-1185">Reference proteome</keyword>
<dbReference type="Proteomes" id="UP000277580">
    <property type="component" value="Unassembled WGS sequence"/>
</dbReference>
<feature type="compositionally biased region" description="Low complexity" evidence="1">
    <location>
        <begin position="164"/>
        <end position="184"/>
    </location>
</feature>
<feature type="compositionally biased region" description="Low complexity" evidence="1">
    <location>
        <begin position="204"/>
        <end position="215"/>
    </location>
</feature>
<proteinExistence type="predicted"/>
<dbReference type="EMBL" id="ML119180">
    <property type="protein sequence ID" value="RPB07529.1"/>
    <property type="molecule type" value="Genomic_DNA"/>
</dbReference>
<feature type="region of interest" description="Disordered" evidence="1">
    <location>
        <begin position="77"/>
        <end position="225"/>
    </location>
</feature>
<organism evidence="2 3">
    <name type="scientific">Morchella conica CCBAS932</name>
    <dbReference type="NCBI Taxonomy" id="1392247"/>
    <lineage>
        <taxon>Eukaryota</taxon>
        <taxon>Fungi</taxon>
        <taxon>Dikarya</taxon>
        <taxon>Ascomycota</taxon>
        <taxon>Pezizomycotina</taxon>
        <taxon>Pezizomycetes</taxon>
        <taxon>Pezizales</taxon>
        <taxon>Morchellaceae</taxon>
        <taxon>Morchella</taxon>
    </lineage>
</organism>
<feature type="compositionally biased region" description="Polar residues" evidence="1">
    <location>
        <begin position="1"/>
        <end position="17"/>
    </location>
</feature>
<name>A0A3N4KDV8_9PEZI</name>
<feature type="compositionally biased region" description="Pro residues" evidence="1">
    <location>
        <begin position="99"/>
        <end position="126"/>
    </location>
</feature>
<evidence type="ECO:0000313" key="3">
    <source>
        <dbReference type="Proteomes" id="UP000277580"/>
    </source>
</evidence>
<feature type="region of interest" description="Disordered" evidence="1">
    <location>
        <begin position="1"/>
        <end position="44"/>
    </location>
</feature>
<reference evidence="2 3" key="1">
    <citation type="journal article" date="2018" name="Nat. Ecol. Evol.">
        <title>Pezizomycetes genomes reveal the molecular basis of ectomycorrhizal truffle lifestyle.</title>
        <authorList>
            <person name="Murat C."/>
            <person name="Payen T."/>
            <person name="Noel B."/>
            <person name="Kuo A."/>
            <person name="Morin E."/>
            <person name="Chen J."/>
            <person name="Kohler A."/>
            <person name="Krizsan K."/>
            <person name="Balestrini R."/>
            <person name="Da Silva C."/>
            <person name="Montanini B."/>
            <person name="Hainaut M."/>
            <person name="Levati E."/>
            <person name="Barry K.W."/>
            <person name="Belfiori B."/>
            <person name="Cichocki N."/>
            <person name="Clum A."/>
            <person name="Dockter R.B."/>
            <person name="Fauchery L."/>
            <person name="Guy J."/>
            <person name="Iotti M."/>
            <person name="Le Tacon F."/>
            <person name="Lindquist E.A."/>
            <person name="Lipzen A."/>
            <person name="Malagnac F."/>
            <person name="Mello A."/>
            <person name="Molinier V."/>
            <person name="Miyauchi S."/>
            <person name="Poulain J."/>
            <person name="Riccioni C."/>
            <person name="Rubini A."/>
            <person name="Sitrit Y."/>
            <person name="Splivallo R."/>
            <person name="Traeger S."/>
            <person name="Wang M."/>
            <person name="Zifcakova L."/>
            <person name="Wipf D."/>
            <person name="Zambonelli A."/>
            <person name="Paolocci F."/>
            <person name="Nowrousian M."/>
            <person name="Ottonello S."/>
            <person name="Baldrian P."/>
            <person name="Spatafora J.W."/>
            <person name="Henrissat B."/>
            <person name="Nagy L.G."/>
            <person name="Aury J.M."/>
            <person name="Wincker P."/>
            <person name="Grigoriev I.V."/>
            <person name="Bonfante P."/>
            <person name="Martin F.M."/>
        </authorList>
    </citation>
    <scope>NUCLEOTIDE SEQUENCE [LARGE SCALE GENOMIC DNA]</scope>
    <source>
        <strain evidence="2 3">CCBAS932</strain>
    </source>
</reference>
<dbReference type="AlphaFoldDB" id="A0A3N4KDV8"/>
<gene>
    <name evidence="2" type="ORF">P167DRAFT_549662</name>
</gene>
<protein>
    <submittedName>
        <fullName evidence="2">Uncharacterized protein</fullName>
    </submittedName>
</protein>
<evidence type="ECO:0000256" key="1">
    <source>
        <dbReference type="SAM" id="MobiDB-lite"/>
    </source>
</evidence>
<dbReference type="InParanoid" id="A0A3N4KDV8"/>
<accession>A0A3N4KDV8</accession>
<sequence>MSVSRIASSVRSGSPTELDTDQDYFHVPSGYRDGPLSSPGPQILVNGVLESPQQWIGFDDHPVVEKDEVYVYEDNYDDYEEPGDENITPMMPLSERRVSPPPPPTQACPTRAPPPWALPPRAPPVPRQGIRAGCGSGDNTRQYRSRMMVISKRLGTPSRPISRASLASEPASTSPSSPFRSSSTLRNEHHIKRTPPPSQPYRATPPTQACATPAPESVYGSDRGDVPAEAKLIISPKSSNRKFMGEIAPYVCNQKLCRKKPLIRLEGPNNPKDEG</sequence>
<evidence type="ECO:0000313" key="2">
    <source>
        <dbReference type="EMBL" id="RPB07529.1"/>
    </source>
</evidence>